<dbReference type="Proteomes" id="UP001499841">
    <property type="component" value="Unassembled WGS sequence"/>
</dbReference>
<dbReference type="RefSeq" id="WP_345038882.1">
    <property type="nucleotide sequence ID" value="NZ_BAABBA010000005.1"/>
</dbReference>
<keyword evidence="1" id="KW-0472">Membrane</keyword>
<name>A0ABP8ESC2_9MICO</name>
<evidence type="ECO:0000313" key="2">
    <source>
        <dbReference type="EMBL" id="GAA4286876.1"/>
    </source>
</evidence>
<sequence>MYATIWRLLPGPRWLKAIEALVLALAVVAALFTWVFPWIAQNYGMFETTVG</sequence>
<keyword evidence="1" id="KW-0812">Transmembrane</keyword>
<accession>A0ABP8ESC2</accession>
<evidence type="ECO:0000256" key="1">
    <source>
        <dbReference type="SAM" id="Phobius"/>
    </source>
</evidence>
<organism evidence="2 3">
    <name type="scientific">Georgenia daeguensis</name>
    <dbReference type="NCBI Taxonomy" id="908355"/>
    <lineage>
        <taxon>Bacteria</taxon>
        <taxon>Bacillati</taxon>
        <taxon>Actinomycetota</taxon>
        <taxon>Actinomycetes</taxon>
        <taxon>Micrococcales</taxon>
        <taxon>Bogoriellaceae</taxon>
        <taxon>Georgenia</taxon>
    </lineage>
</organism>
<reference evidence="3" key="1">
    <citation type="journal article" date="2019" name="Int. J. Syst. Evol. Microbiol.">
        <title>The Global Catalogue of Microorganisms (GCM) 10K type strain sequencing project: providing services to taxonomists for standard genome sequencing and annotation.</title>
        <authorList>
            <consortium name="The Broad Institute Genomics Platform"/>
            <consortium name="The Broad Institute Genome Sequencing Center for Infectious Disease"/>
            <person name="Wu L."/>
            <person name="Ma J."/>
        </authorList>
    </citation>
    <scope>NUCLEOTIDE SEQUENCE [LARGE SCALE GENOMIC DNA]</scope>
    <source>
        <strain evidence="3">JCM 17459</strain>
    </source>
</reference>
<dbReference type="EMBL" id="BAABBA010000005">
    <property type="protein sequence ID" value="GAA4286876.1"/>
    <property type="molecule type" value="Genomic_DNA"/>
</dbReference>
<evidence type="ECO:0000313" key="3">
    <source>
        <dbReference type="Proteomes" id="UP001499841"/>
    </source>
</evidence>
<protein>
    <recommendedName>
        <fullName evidence="4">ABC transporter permease</fullName>
    </recommendedName>
</protein>
<keyword evidence="1" id="KW-1133">Transmembrane helix</keyword>
<feature type="transmembrane region" description="Helical" evidence="1">
    <location>
        <begin position="20"/>
        <end position="40"/>
    </location>
</feature>
<evidence type="ECO:0008006" key="4">
    <source>
        <dbReference type="Google" id="ProtNLM"/>
    </source>
</evidence>
<keyword evidence="3" id="KW-1185">Reference proteome</keyword>
<gene>
    <name evidence="2" type="ORF">GCM10022262_12350</name>
</gene>
<comment type="caution">
    <text evidence="2">The sequence shown here is derived from an EMBL/GenBank/DDBJ whole genome shotgun (WGS) entry which is preliminary data.</text>
</comment>
<proteinExistence type="predicted"/>